<name>A0A402DWH4_9CELL</name>
<sequence>MTDLTFDARTDALVDAVRRQPGAVGLVLLGSAARSESARRDEWSDHDFWVLADAAHVASLRDVRSWLPHPDRVVAVGREGAVGFAVLYDDGHLMEFAAATADELAGAAVVHHDVALDDGSIQALIDASDARATVRDAPDPANDTALALVKLMVGAGRARRGEVLSGGQMVRQWAVQHLVRAVRERVPTTVADREHIDGARRFEAAYPQVGARLNAALDRPVEDAARALHALARDVLEPGWDDFPSRAADVVAARLGWA</sequence>
<proteinExistence type="predicted"/>
<reference evidence="1 2" key="1">
    <citation type="submission" date="2019-01" db="EMBL/GenBank/DDBJ databases">
        <title>Draft genome sequence of Cellulomonas takizawaensis strain TKZ-21.</title>
        <authorList>
            <person name="Yamamura H."/>
            <person name="Hayashi T."/>
            <person name="Hamada M."/>
            <person name="Serisawa Y."/>
            <person name="Matsuyama K."/>
            <person name="Nakagawa Y."/>
            <person name="Otoguro M."/>
            <person name="Yanagida F."/>
            <person name="Hayakawa M."/>
        </authorList>
    </citation>
    <scope>NUCLEOTIDE SEQUENCE [LARGE SCALE GENOMIC DNA]</scope>
    <source>
        <strain evidence="1 2">NBRC12680</strain>
    </source>
</reference>
<dbReference type="RefSeq" id="WP_130783159.1">
    <property type="nucleotide sequence ID" value="NZ_BIMR01000433.1"/>
</dbReference>
<comment type="caution">
    <text evidence="1">The sequence shown here is derived from an EMBL/GenBank/DDBJ whole genome shotgun (WGS) entry which is preliminary data.</text>
</comment>
<dbReference type="Gene3D" id="3.30.460.10">
    <property type="entry name" value="Beta Polymerase, domain 2"/>
    <property type="match status" value="1"/>
</dbReference>
<protein>
    <submittedName>
        <fullName evidence="1">Uncharacterized protein</fullName>
    </submittedName>
</protein>
<gene>
    <name evidence="1" type="ORF">CBZ_35200</name>
</gene>
<organism evidence="1 2">
    <name type="scientific">Cellulomonas biazotea</name>
    <dbReference type="NCBI Taxonomy" id="1709"/>
    <lineage>
        <taxon>Bacteria</taxon>
        <taxon>Bacillati</taxon>
        <taxon>Actinomycetota</taxon>
        <taxon>Actinomycetes</taxon>
        <taxon>Micrococcales</taxon>
        <taxon>Cellulomonadaceae</taxon>
        <taxon>Cellulomonas</taxon>
    </lineage>
</organism>
<dbReference type="OrthoDB" id="383876at2"/>
<dbReference type="EMBL" id="BIMR01000433">
    <property type="protein sequence ID" value="GCE78464.1"/>
    <property type="molecule type" value="Genomic_DNA"/>
</dbReference>
<evidence type="ECO:0000313" key="1">
    <source>
        <dbReference type="EMBL" id="GCE78464.1"/>
    </source>
</evidence>
<accession>A0A402DWH4</accession>
<evidence type="ECO:0000313" key="2">
    <source>
        <dbReference type="Proteomes" id="UP000289954"/>
    </source>
</evidence>
<dbReference type="AlphaFoldDB" id="A0A402DWH4"/>
<keyword evidence="2" id="KW-1185">Reference proteome</keyword>
<dbReference type="InterPro" id="IPR043519">
    <property type="entry name" value="NT_sf"/>
</dbReference>
<dbReference type="Proteomes" id="UP000289954">
    <property type="component" value="Unassembled WGS sequence"/>
</dbReference>